<proteinExistence type="predicted"/>
<evidence type="ECO:0000313" key="5">
    <source>
        <dbReference type="Proteomes" id="UP000256999"/>
    </source>
</evidence>
<dbReference type="Gene3D" id="1.10.260.40">
    <property type="entry name" value="lambda repressor-like DNA-binding domains"/>
    <property type="match status" value="1"/>
</dbReference>
<dbReference type="InterPro" id="IPR050807">
    <property type="entry name" value="TransReg_Diox_bact_type"/>
</dbReference>
<sequence>MSLGEQLKSLRQAKQLSQPELAELAGIEQSYLSKLENDKAQPSNDMLRKLIAALEIGLEELLRKLPTTSVQKLASLPDVEQWLNKQNQQQFTQRRNFLLMSSALIVFAITLFFTGYSKLIFSEQQHEYVSEGVVREGEIKTIFDDWPRLLPRGEKDGHKLREQKAIEMTGRRDVEHIRIATWLGNPIEKPVDGGTRYYWYSQMVDQAQPINAWLQVVGIFLFAAGVMGFVIERKLFR</sequence>
<dbReference type="PROSITE" id="PS50943">
    <property type="entry name" value="HTH_CROC1"/>
    <property type="match status" value="1"/>
</dbReference>
<keyword evidence="1" id="KW-0238">DNA-binding</keyword>
<feature type="transmembrane region" description="Helical" evidence="2">
    <location>
        <begin position="97"/>
        <end position="116"/>
    </location>
</feature>
<accession>A0A3E0UA16</accession>
<evidence type="ECO:0000259" key="3">
    <source>
        <dbReference type="PROSITE" id="PS50943"/>
    </source>
</evidence>
<dbReference type="GO" id="GO:0003700">
    <property type="term" value="F:DNA-binding transcription factor activity"/>
    <property type="evidence" value="ECO:0007669"/>
    <property type="project" value="TreeGrafter"/>
</dbReference>
<evidence type="ECO:0000256" key="1">
    <source>
        <dbReference type="ARBA" id="ARBA00023125"/>
    </source>
</evidence>
<evidence type="ECO:0000313" key="4">
    <source>
        <dbReference type="EMBL" id="REL33908.1"/>
    </source>
</evidence>
<dbReference type="InterPro" id="IPR010982">
    <property type="entry name" value="Lambda_DNA-bd_dom_sf"/>
</dbReference>
<dbReference type="InterPro" id="IPR001387">
    <property type="entry name" value="Cro/C1-type_HTH"/>
</dbReference>
<keyword evidence="2" id="KW-1133">Transmembrane helix</keyword>
<feature type="transmembrane region" description="Helical" evidence="2">
    <location>
        <begin position="212"/>
        <end position="231"/>
    </location>
</feature>
<evidence type="ECO:0000256" key="2">
    <source>
        <dbReference type="SAM" id="Phobius"/>
    </source>
</evidence>
<dbReference type="Proteomes" id="UP000256999">
    <property type="component" value="Unassembled WGS sequence"/>
</dbReference>
<keyword evidence="2" id="KW-0472">Membrane</keyword>
<protein>
    <submittedName>
        <fullName evidence="4">XRE family transcriptional regulator</fullName>
    </submittedName>
</protein>
<dbReference type="OrthoDB" id="6193561at2"/>
<dbReference type="SMART" id="SM00530">
    <property type="entry name" value="HTH_XRE"/>
    <property type="match status" value="1"/>
</dbReference>
<dbReference type="GO" id="GO:0003677">
    <property type="term" value="F:DNA binding"/>
    <property type="evidence" value="ECO:0007669"/>
    <property type="project" value="UniProtKB-KW"/>
</dbReference>
<dbReference type="AlphaFoldDB" id="A0A3E0UA16"/>
<dbReference type="Pfam" id="PF01381">
    <property type="entry name" value="HTH_3"/>
    <property type="match status" value="1"/>
</dbReference>
<dbReference type="EMBL" id="QUOV01000001">
    <property type="protein sequence ID" value="REL33908.1"/>
    <property type="molecule type" value="Genomic_DNA"/>
</dbReference>
<dbReference type="CDD" id="cd00093">
    <property type="entry name" value="HTH_XRE"/>
    <property type="match status" value="1"/>
</dbReference>
<organism evidence="4 5">
    <name type="scientific">Thalassotalea euphylliae</name>
    <dbReference type="NCBI Taxonomy" id="1655234"/>
    <lineage>
        <taxon>Bacteria</taxon>
        <taxon>Pseudomonadati</taxon>
        <taxon>Pseudomonadota</taxon>
        <taxon>Gammaproteobacteria</taxon>
        <taxon>Alteromonadales</taxon>
        <taxon>Colwelliaceae</taxon>
        <taxon>Thalassotalea</taxon>
    </lineage>
</organism>
<dbReference type="PANTHER" id="PTHR46797:SF1">
    <property type="entry name" value="METHYLPHOSPHONATE SYNTHASE"/>
    <property type="match status" value="1"/>
</dbReference>
<dbReference type="SUPFAM" id="SSF47413">
    <property type="entry name" value="lambda repressor-like DNA-binding domains"/>
    <property type="match status" value="1"/>
</dbReference>
<comment type="caution">
    <text evidence="4">The sequence shown here is derived from an EMBL/GenBank/DDBJ whole genome shotgun (WGS) entry which is preliminary data.</text>
</comment>
<keyword evidence="2" id="KW-0812">Transmembrane</keyword>
<feature type="domain" description="HTH cro/C1-type" evidence="3">
    <location>
        <begin position="7"/>
        <end position="61"/>
    </location>
</feature>
<dbReference type="RefSeq" id="WP_115998589.1">
    <property type="nucleotide sequence ID" value="NZ_QUOV01000001.1"/>
</dbReference>
<name>A0A3E0UA16_9GAMM</name>
<reference evidence="4 5" key="1">
    <citation type="submission" date="2018-08" db="EMBL/GenBank/DDBJ databases">
        <title>Thalassotalea euphylliae genome.</title>
        <authorList>
            <person name="Summers S."/>
            <person name="Rice S.A."/>
            <person name="Freckelton M.L."/>
            <person name="Nedved B.T."/>
            <person name="Hadfield M.G."/>
        </authorList>
    </citation>
    <scope>NUCLEOTIDE SEQUENCE [LARGE SCALE GENOMIC DNA]</scope>
    <source>
        <strain evidence="4 5">H2</strain>
    </source>
</reference>
<dbReference type="GO" id="GO:0005829">
    <property type="term" value="C:cytosol"/>
    <property type="evidence" value="ECO:0007669"/>
    <property type="project" value="TreeGrafter"/>
</dbReference>
<gene>
    <name evidence="4" type="ORF">DXX92_00245</name>
</gene>
<dbReference type="PANTHER" id="PTHR46797">
    <property type="entry name" value="HTH-TYPE TRANSCRIPTIONAL REGULATOR"/>
    <property type="match status" value="1"/>
</dbReference>